<dbReference type="STRING" id="1715693.PH7735_00448"/>
<evidence type="ECO:0000313" key="2">
    <source>
        <dbReference type="Proteomes" id="UP000051870"/>
    </source>
</evidence>
<sequence>MAATSIHFPARDSALRILAAPFVAFGKMLVTLAEANGRVKEAEAYQAMTDAELAERGLRREDIAMHVFKDSLYI</sequence>
<dbReference type="Proteomes" id="UP000051870">
    <property type="component" value="Unassembled WGS sequence"/>
</dbReference>
<dbReference type="GeneID" id="83879533"/>
<reference evidence="2" key="1">
    <citation type="submission" date="2015-09" db="EMBL/GenBank/DDBJ databases">
        <authorList>
            <person name="Rodrigo-Torres Lidia"/>
            <person name="Arahal R.David."/>
        </authorList>
    </citation>
    <scope>NUCLEOTIDE SEQUENCE [LARGE SCALE GENOMIC DNA]</scope>
    <source>
        <strain evidence="2">CECT 7735</strain>
    </source>
</reference>
<organism evidence="1 2">
    <name type="scientific">Shimia thalassica</name>
    <dbReference type="NCBI Taxonomy" id="1715693"/>
    <lineage>
        <taxon>Bacteria</taxon>
        <taxon>Pseudomonadati</taxon>
        <taxon>Pseudomonadota</taxon>
        <taxon>Alphaproteobacteria</taxon>
        <taxon>Rhodobacterales</taxon>
        <taxon>Roseobacteraceae</taxon>
    </lineage>
</organism>
<keyword evidence="2" id="KW-1185">Reference proteome</keyword>
<name>A0A0P1I226_9RHOB</name>
<dbReference type="RefSeq" id="WP_058309691.1">
    <property type="nucleotide sequence ID" value="NZ_CYTW01000001.1"/>
</dbReference>
<protein>
    <recommendedName>
        <fullName evidence="3">DUF1127 domain-containing protein</fullName>
    </recommendedName>
</protein>
<evidence type="ECO:0000313" key="1">
    <source>
        <dbReference type="EMBL" id="CUJ85092.1"/>
    </source>
</evidence>
<evidence type="ECO:0008006" key="3">
    <source>
        <dbReference type="Google" id="ProtNLM"/>
    </source>
</evidence>
<dbReference type="EMBL" id="CYTW01000001">
    <property type="protein sequence ID" value="CUJ85092.1"/>
    <property type="molecule type" value="Genomic_DNA"/>
</dbReference>
<proteinExistence type="predicted"/>
<gene>
    <name evidence="1" type="ORF">PH7735_00448</name>
</gene>
<dbReference type="AlphaFoldDB" id="A0A0P1I226"/>
<accession>A0A0P1I226</accession>